<dbReference type="PANTHER" id="PTHR35526:SF3">
    <property type="entry name" value="ANTI-SIGMA-F FACTOR RSBW"/>
    <property type="match status" value="1"/>
</dbReference>
<organism evidence="4 5">
    <name type="scientific">Actinokineospora fastidiosa</name>
    <dbReference type="NCBI Taxonomy" id="1816"/>
    <lineage>
        <taxon>Bacteria</taxon>
        <taxon>Bacillati</taxon>
        <taxon>Actinomycetota</taxon>
        <taxon>Actinomycetes</taxon>
        <taxon>Pseudonocardiales</taxon>
        <taxon>Pseudonocardiaceae</taxon>
        <taxon>Actinokineospora</taxon>
    </lineage>
</organism>
<keyword evidence="5" id="KW-1185">Reference proteome</keyword>
<keyword evidence="1" id="KW-0808">Transferase</keyword>
<protein>
    <submittedName>
        <fullName evidence="4">Uncharacterized protein</fullName>
    </submittedName>
</protein>
<dbReference type="SUPFAM" id="SSF55874">
    <property type="entry name" value="ATPase domain of HSP90 chaperone/DNA topoisomerase II/histidine kinase"/>
    <property type="match status" value="1"/>
</dbReference>
<evidence type="ECO:0000259" key="2">
    <source>
        <dbReference type="Pfam" id="PF13581"/>
    </source>
</evidence>
<dbReference type="InterPro" id="IPR003594">
    <property type="entry name" value="HATPase_dom"/>
</dbReference>
<keyword evidence="1" id="KW-0418">Kinase</keyword>
<proteinExistence type="predicted"/>
<dbReference type="NCBIfam" id="NF041045">
    <property type="entry name" value="RsbA_anti_sig"/>
    <property type="match status" value="1"/>
</dbReference>
<dbReference type="InterPro" id="IPR025847">
    <property type="entry name" value="MEDS_domain"/>
</dbReference>
<accession>A0A918GU72</accession>
<evidence type="ECO:0000313" key="4">
    <source>
        <dbReference type="EMBL" id="GGS60216.1"/>
    </source>
</evidence>
<dbReference type="InterPro" id="IPR036890">
    <property type="entry name" value="HATPase_C_sf"/>
</dbReference>
<dbReference type="Pfam" id="PF13581">
    <property type="entry name" value="HATPase_c_2"/>
    <property type="match status" value="1"/>
</dbReference>
<reference evidence="4" key="1">
    <citation type="journal article" date="2014" name="Int. J. Syst. Evol. Microbiol.">
        <title>Complete genome sequence of Corynebacterium casei LMG S-19264T (=DSM 44701T), isolated from a smear-ripened cheese.</title>
        <authorList>
            <consortium name="US DOE Joint Genome Institute (JGI-PGF)"/>
            <person name="Walter F."/>
            <person name="Albersmeier A."/>
            <person name="Kalinowski J."/>
            <person name="Ruckert C."/>
        </authorList>
    </citation>
    <scope>NUCLEOTIDE SEQUENCE</scope>
    <source>
        <strain evidence="4">JCM 3276</strain>
    </source>
</reference>
<evidence type="ECO:0000259" key="3">
    <source>
        <dbReference type="Pfam" id="PF14417"/>
    </source>
</evidence>
<comment type="caution">
    <text evidence="4">The sequence shown here is derived from an EMBL/GenBank/DDBJ whole genome shotgun (WGS) entry which is preliminary data.</text>
</comment>
<reference evidence="4" key="2">
    <citation type="submission" date="2020-09" db="EMBL/GenBank/DDBJ databases">
        <authorList>
            <person name="Sun Q."/>
            <person name="Ohkuma M."/>
        </authorList>
    </citation>
    <scope>NUCLEOTIDE SEQUENCE</scope>
    <source>
        <strain evidence="4">JCM 3276</strain>
    </source>
</reference>
<dbReference type="CDD" id="cd16936">
    <property type="entry name" value="HATPase_RsbW-like"/>
    <property type="match status" value="1"/>
</dbReference>
<sequence length="304" mass="32902">MTAGHHHTAGFYASDAEFRALIVPFVEEGTAAGEAVVLGYDERKSALLRTWLSEPDAVVFVGPGHYSTPARTIADYRRLFEHHLARGVTRIRIAGDVPHEGNGGRFAGWDRYEWAVNTVWSAYPVLSACLYDATLISPYVREVVERTHPLLLSPAGVIEANARYTQAHPTPVIAADPLESTPPLIDLTNPSPVQARRAVEQAARPHLPAQILDDLVFGASEAATNAIIHGRPPTSIRIWSTPGRVVVHVTDTGSGPRNPLAGLMPVVKEAGGLGLWLTHQLDIDVALITTPHGFTIRLRGGKLD</sequence>
<dbReference type="EMBL" id="BMRB01000012">
    <property type="protein sequence ID" value="GGS60216.1"/>
    <property type="molecule type" value="Genomic_DNA"/>
</dbReference>
<gene>
    <name evidence="4" type="ORF">GCM10010171_63990</name>
</gene>
<dbReference type="RefSeq" id="WP_189214364.1">
    <property type="nucleotide sequence ID" value="NZ_BMRB01000012.1"/>
</dbReference>
<dbReference type="PANTHER" id="PTHR35526">
    <property type="entry name" value="ANTI-SIGMA-F FACTOR RSBW-RELATED"/>
    <property type="match status" value="1"/>
</dbReference>
<feature type="domain" description="MEDS" evidence="3">
    <location>
        <begin position="7"/>
        <end position="149"/>
    </location>
</feature>
<dbReference type="InterPro" id="IPR050267">
    <property type="entry name" value="Anti-sigma-factor_SerPK"/>
</dbReference>
<dbReference type="InterPro" id="IPR047718">
    <property type="entry name" value="RsbA-like_anti_sig"/>
</dbReference>
<evidence type="ECO:0000313" key="5">
    <source>
        <dbReference type="Proteomes" id="UP000660680"/>
    </source>
</evidence>
<dbReference type="GO" id="GO:0004674">
    <property type="term" value="F:protein serine/threonine kinase activity"/>
    <property type="evidence" value="ECO:0007669"/>
    <property type="project" value="UniProtKB-KW"/>
</dbReference>
<dbReference type="Proteomes" id="UP000660680">
    <property type="component" value="Unassembled WGS sequence"/>
</dbReference>
<feature type="domain" description="Histidine kinase/HSP90-like ATPase" evidence="2">
    <location>
        <begin position="194"/>
        <end position="299"/>
    </location>
</feature>
<keyword evidence="1" id="KW-0723">Serine/threonine-protein kinase</keyword>
<dbReference type="Gene3D" id="3.30.565.10">
    <property type="entry name" value="Histidine kinase-like ATPase, C-terminal domain"/>
    <property type="match status" value="1"/>
</dbReference>
<dbReference type="Pfam" id="PF14417">
    <property type="entry name" value="MEDS"/>
    <property type="match status" value="1"/>
</dbReference>
<dbReference type="AlphaFoldDB" id="A0A918GU72"/>
<name>A0A918GU72_9PSEU</name>
<evidence type="ECO:0000256" key="1">
    <source>
        <dbReference type="ARBA" id="ARBA00022527"/>
    </source>
</evidence>